<sequence length="506" mass="54597">MQRFIKQFILLTAVAVSALAAATAYAKDKVYEADVVVVGAGSSGLSAAVSAAYSGAKVIVLEKQDMAGGSSNLAEGLFAVETDELRKKSVTLTPMEAFKHSMEFNHYRADSKLVHLYLNEGKNTINWLKEQGVEFDPIKISPTEAPVWHLVKDKNGIHHGASLIATMVGKANELGVKILYSTPGKNLIMKDGKVSGVEGTNDKGDRVLVYAKAVILATGGFPNSKEMIAKHTRFNADSVFATAPLDKTGDGINMALAAGADSEGWGLMLHPGTKRPLGPMFAMTWQPSLWVNKYGKRFVDEDVVYSFAMAGNAIERERDHAIWTVFDDATVKYIAEQGIDNGLGVLIPLGTKLPNLVDEMKGEKAKGNKDVAIASSIEDLAKQMGVDPKTLATTVKNYNSYIVNNVDPEFDRDTRKMTPVKTGNFYAIKVYPYFFVSLGGARVNEKMQAINDKDEPINGLYVAGCDVGGLYGDTYTLWASGSAFSFAATSGRIAGADAAKYIKTVK</sequence>
<dbReference type="SUPFAM" id="SSF51905">
    <property type="entry name" value="FAD/NAD(P)-binding domain"/>
    <property type="match status" value="1"/>
</dbReference>
<reference evidence="7 8" key="1">
    <citation type="submission" date="2019-03" db="EMBL/GenBank/DDBJ databases">
        <title>Genomic Encyclopedia of Type Strains, Phase IV (KMG-IV): sequencing the most valuable type-strain genomes for metagenomic binning, comparative biology and taxonomic classification.</title>
        <authorList>
            <person name="Goeker M."/>
        </authorList>
    </citation>
    <scope>NUCLEOTIDE SEQUENCE [LARGE SCALE GENOMIC DNA]</scope>
    <source>
        <strain evidence="7 8">DSM 24984</strain>
    </source>
</reference>
<dbReference type="Proteomes" id="UP000294614">
    <property type="component" value="Unassembled WGS sequence"/>
</dbReference>
<evidence type="ECO:0000256" key="4">
    <source>
        <dbReference type="ARBA" id="ARBA00023002"/>
    </source>
</evidence>
<comment type="cofactor">
    <cofactor evidence="1">
        <name>FAD</name>
        <dbReference type="ChEBI" id="CHEBI:57692"/>
    </cofactor>
</comment>
<dbReference type="RefSeq" id="WP_132874366.1">
    <property type="nucleotide sequence ID" value="NZ_JAJUHT010000006.1"/>
</dbReference>
<keyword evidence="2" id="KW-0285">Flavoprotein</keyword>
<dbReference type="PANTHER" id="PTHR43400">
    <property type="entry name" value="FUMARATE REDUCTASE"/>
    <property type="match status" value="1"/>
</dbReference>
<dbReference type="Gene3D" id="3.90.700.10">
    <property type="entry name" value="Succinate dehydrogenase/fumarate reductase flavoprotein, catalytic domain"/>
    <property type="match status" value="1"/>
</dbReference>
<name>A0A4R1K657_9BACT</name>
<dbReference type="GO" id="GO:0016491">
    <property type="term" value="F:oxidoreductase activity"/>
    <property type="evidence" value="ECO:0007669"/>
    <property type="project" value="UniProtKB-KW"/>
</dbReference>
<evidence type="ECO:0000256" key="5">
    <source>
        <dbReference type="SAM" id="SignalP"/>
    </source>
</evidence>
<dbReference type="PRINTS" id="PR00411">
    <property type="entry name" value="PNDRDTASEI"/>
</dbReference>
<keyword evidence="5" id="KW-0732">Signal</keyword>
<evidence type="ECO:0000313" key="7">
    <source>
        <dbReference type="EMBL" id="TCK59457.1"/>
    </source>
</evidence>
<dbReference type="InterPro" id="IPR050315">
    <property type="entry name" value="FAD-oxidoreductase_2"/>
</dbReference>
<dbReference type="InterPro" id="IPR027477">
    <property type="entry name" value="Succ_DH/fumarate_Rdtase_cat_sf"/>
</dbReference>
<dbReference type="PANTHER" id="PTHR43400:SF10">
    <property type="entry name" value="3-OXOSTEROID 1-DEHYDROGENASE"/>
    <property type="match status" value="1"/>
</dbReference>
<dbReference type="AlphaFoldDB" id="A0A4R1K657"/>
<feature type="signal peptide" evidence="5">
    <location>
        <begin position="1"/>
        <end position="26"/>
    </location>
</feature>
<dbReference type="InterPro" id="IPR036188">
    <property type="entry name" value="FAD/NAD-bd_sf"/>
</dbReference>
<feature type="domain" description="FAD-dependent oxidoreductase 2 FAD-binding" evidence="6">
    <location>
        <begin position="34"/>
        <end position="477"/>
    </location>
</feature>
<evidence type="ECO:0000256" key="1">
    <source>
        <dbReference type="ARBA" id="ARBA00001974"/>
    </source>
</evidence>
<dbReference type="InterPro" id="IPR003953">
    <property type="entry name" value="FAD-dep_OxRdtase_2_FAD-bd"/>
</dbReference>
<protein>
    <submittedName>
        <fullName evidence="7">Fumarate reductase flavoprotein subunit</fullName>
    </submittedName>
</protein>
<evidence type="ECO:0000256" key="3">
    <source>
        <dbReference type="ARBA" id="ARBA00022827"/>
    </source>
</evidence>
<gene>
    <name evidence="7" type="ORF">C8D98_2391</name>
</gene>
<keyword evidence="3" id="KW-0274">FAD</keyword>
<comment type="caution">
    <text evidence="7">The sequence shown here is derived from an EMBL/GenBank/DDBJ whole genome shotgun (WGS) entry which is preliminary data.</text>
</comment>
<keyword evidence="8" id="KW-1185">Reference proteome</keyword>
<organism evidence="7 8">
    <name type="scientific">Seleniivibrio woodruffii</name>
    <dbReference type="NCBI Taxonomy" id="1078050"/>
    <lineage>
        <taxon>Bacteria</taxon>
        <taxon>Pseudomonadati</taxon>
        <taxon>Deferribacterota</taxon>
        <taxon>Deferribacteres</taxon>
        <taxon>Deferribacterales</taxon>
        <taxon>Geovibrionaceae</taxon>
        <taxon>Seleniivibrio</taxon>
    </lineage>
</organism>
<proteinExistence type="predicted"/>
<evidence type="ECO:0000259" key="6">
    <source>
        <dbReference type="Pfam" id="PF00890"/>
    </source>
</evidence>
<accession>A0A4R1K657</accession>
<dbReference type="OrthoDB" id="9813348at2"/>
<dbReference type="PRINTS" id="PR00368">
    <property type="entry name" value="FADPNR"/>
</dbReference>
<dbReference type="GO" id="GO:0008202">
    <property type="term" value="P:steroid metabolic process"/>
    <property type="evidence" value="ECO:0007669"/>
    <property type="project" value="UniProtKB-ARBA"/>
</dbReference>
<dbReference type="Pfam" id="PF00890">
    <property type="entry name" value="FAD_binding_2"/>
    <property type="match status" value="1"/>
</dbReference>
<evidence type="ECO:0000313" key="8">
    <source>
        <dbReference type="Proteomes" id="UP000294614"/>
    </source>
</evidence>
<feature type="chain" id="PRO_5020683329" evidence="5">
    <location>
        <begin position="27"/>
        <end position="506"/>
    </location>
</feature>
<keyword evidence="4" id="KW-0560">Oxidoreductase</keyword>
<dbReference type="SUPFAM" id="SSF56425">
    <property type="entry name" value="Succinate dehydrogenase/fumarate reductase flavoprotein, catalytic domain"/>
    <property type="match status" value="1"/>
</dbReference>
<evidence type="ECO:0000256" key="2">
    <source>
        <dbReference type="ARBA" id="ARBA00022630"/>
    </source>
</evidence>
<dbReference type="Gene3D" id="3.50.50.60">
    <property type="entry name" value="FAD/NAD(P)-binding domain"/>
    <property type="match status" value="1"/>
</dbReference>
<dbReference type="EMBL" id="SMGG01000006">
    <property type="protein sequence ID" value="TCK59457.1"/>
    <property type="molecule type" value="Genomic_DNA"/>
</dbReference>